<dbReference type="PANTHER" id="PTHR24291">
    <property type="entry name" value="CYTOCHROME P450 FAMILY 4"/>
    <property type="match status" value="1"/>
</dbReference>
<dbReference type="KEGG" id="dpte:113791678"/>
<keyword evidence="11" id="KW-0812">Transmembrane</keyword>
<evidence type="ECO:0000256" key="8">
    <source>
        <dbReference type="ARBA" id="ARBA00023136"/>
    </source>
</evidence>
<keyword evidence="12" id="KW-1185">Reference proteome</keyword>
<proteinExistence type="inferred from homology"/>
<evidence type="ECO:0000313" key="13">
    <source>
        <dbReference type="RefSeq" id="XP_027197280.1"/>
    </source>
</evidence>
<dbReference type="SUPFAM" id="SSF48264">
    <property type="entry name" value="Cytochrome P450"/>
    <property type="match status" value="1"/>
</dbReference>
<comment type="similarity">
    <text evidence="3 10">Belongs to the cytochrome P450 family.</text>
</comment>
<evidence type="ECO:0000256" key="1">
    <source>
        <dbReference type="ARBA" id="ARBA00001971"/>
    </source>
</evidence>
<keyword evidence="11" id="KW-1133">Transmembrane helix</keyword>
<keyword evidence="9 10" id="KW-0479">Metal-binding</keyword>
<dbReference type="InterPro" id="IPR001128">
    <property type="entry name" value="Cyt_P450"/>
</dbReference>
<evidence type="ECO:0000256" key="6">
    <source>
        <dbReference type="ARBA" id="ARBA00023004"/>
    </source>
</evidence>
<dbReference type="InterPro" id="IPR050196">
    <property type="entry name" value="Cytochrome_P450_Monoox"/>
</dbReference>
<dbReference type="Pfam" id="PF00067">
    <property type="entry name" value="p450"/>
    <property type="match status" value="1"/>
</dbReference>
<organism evidence="12 13">
    <name type="scientific">Dermatophagoides pteronyssinus</name>
    <name type="common">European house dust mite</name>
    <dbReference type="NCBI Taxonomy" id="6956"/>
    <lineage>
        <taxon>Eukaryota</taxon>
        <taxon>Metazoa</taxon>
        <taxon>Ecdysozoa</taxon>
        <taxon>Arthropoda</taxon>
        <taxon>Chelicerata</taxon>
        <taxon>Arachnida</taxon>
        <taxon>Acari</taxon>
        <taxon>Acariformes</taxon>
        <taxon>Sarcoptiformes</taxon>
        <taxon>Astigmata</taxon>
        <taxon>Psoroptidia</taxon>
        <taxon>Analgoidea</taxon>
        <taxon>Pyroglyphidae</taxon>
        <taxon>Dermatophagoidinae</taxon>
        <taxon>Dermatophagoides</taxon>
    </lineage>
</organism>
<keyword evidence="4 9" id="KW-0349">Heme</keyword>
<keyword evidence="5" id="KW-0256">Endoplasmic reticulum</keyword>
<name>A0A6P6XVG2_DERPT</name>
<dbReference type="GO" id="GO:0004497">
    <property type="term" value="F:monooxygenase activity"/>
    <property type="evidence" value="ECO:0007669"/>
    <property type="project" value="UniProtKB-KW"/>
</dbReference>
<evidence type="ECO:0000256" key="3">
    <source>
        <dbReference type="ARBA" id="ARBA00010617"/>
    </source>
</evidence>
<dbReference type="InterPro" id="IPR017972">
    <property type="entry name" value="Cyt_P450_CS"/>
</dbReference>
<accession>A0A6P6XVG2</accession>
<dbReference type="PROSITE" id="PS00086">
    <property type="entry name" value="CYTOCHROME_P450"/>
    <property type="match status" value="1"/>
</dbReference>
<dbReference type="GO" id="GO:0005789">
    <property type="term" value="C:endoplasmic reticulum membrane"/>
    <property type="evidence" value="ECO:0007669"/>
    <property type="project" value="UniProtKB-SubCell"/>
</dbReference>
<comment type="subcellular location">
    <subcellularLocation>
        <location evidence="2">Endoplasmic reticulum membrane</location>
    </subcellularLocation>
</comment>
<dbReference type="OrthoDB" id="6512715at2759"/>
<dbReference type="PRINTS" id="PR00463">
    <property type="entry name" value="EP450I"/>
</dbReference>
<evidence type="ECO:0000256" key="11">
    <source>
        <dbReference type="SAM" id="Phobius"/>
    </source>
</evidence>
<dbReference type="PRINTS" id="PR00385">
    <property type="entry name" value="P450"/>
</dbReference>
<dbReference type="PANTHER" id="PTHR24291:SF189">
    <property type="entry name" value="CYTOCHROME P450 4C3-RELATED"/>
    <property type="match status" value="1"/>
</dbReference>
<dbReference type="GO" id="GO:0016705">
    <property type="term" value="F:oxidoreductase activity, acting on paired donors, with incorporation or reduction of molecular oxygen"/>
    <property type="evidence" value="ECO:0007669"/>
    <property type="project" value="InterPro"/>
</dbReference>
<reference evidence="13" key="1">
    <citation type="submission" date="2025-08" db="UniProtKB">
        <authorList>
            <consortium name="RefSeq"/>
        </authorList>
    </citation>
    <scope>IDENTIFICATION</scope>
    <source>
        <strain evidence="13">Airmid</strain>
    </source>
</reference>
<evidence type="ECO:0000256" key="5">
    <source>
        <dbReference type="ARBA" id="ARBA00022824"/>
    </source>
</evidence>
<gene>
    <name evidence="13" type="primary">LOC113791678</name>
</gene>
<dbReference type="OMA" id="MAMICEQ"/>
<evidence type="ECO:0000256" key="2">
    <source>
        <dbReference type="ARBA" id="ARBA00004586"/>
    </source>
</evidence>
<evidence type="ECO:0000256" key="9">
    <source>
        <dbReference type="PIRSR" id="PIRSR602401-1"/>
    </source>
</evidence>
<keyword evidence="10" id="KW-0560">Oxidoreductase</keyword>
<keyword evidence="8 11" id="KW-0472">Membrane</keyword>
<evidence type="ECO:0000256" key="10">
    <source>
        <dbReference type="RuleBase" id="RU000461"/>
    </source>
</evidence>
<dbReference type="InterPro" id="IPR036396">
    <property type="entry name" value="Cyt_P450_sf"/>
</dbReference>
<dbReference type="InParanoid" id="A0A6P6XVG2"/>
<dbReference type="InterPro" id="IPR002401">
    <property type="entry name" value="Cyt_P450_E_grp-I"/>
</dbReference>
<sequence length="552" mass="63913">MFCILTTFSPITLILLSVGIFMLITYLWQRYQQFRKISKQIDQLPGPTVSSKLLGNLSLVWQVRSNTNYLQRELKMAMICEQFLKIFFRIEIFNTFVGITKIYQQNGEGFMRIWIGPTQPVVIIFDAECAEGILTSNSNIDKSREYDFAIPWLGLGLFTSTGDKWRSHRKMLTPAFHFRILESFIPIIQKQQTIMMKLIKERISDPKNNSIVDDIKPLITNCALDIICETAMGVSIDAQTDLTSKYSKSVRKVLDLFTQRLLSPWLWNEFLFNLSPTAREQRKTIKFLHDFTNTVIQRKRKEIVDRMANGGGDLTTTMNEIGTKRVLAFLDSLLTQNIRDPQSLSDEDIRSEVDTFMSAGQDTSSATVQFALQLIGHHPEVQEKIHEELDAIYGDDPDREILFEDLRHMKYLEKCIKETLRLFPPVLFIARNIREEFKIKGQTLPIGTTVMVLFYQLHRDPKWFHNPEKFDPERFSVEQMNGRNAFAYTPFSAGPRNCIGQRFAMQTAKALLSSILRKYRIESMVPMEKMELAFGSTVGPKNKITLKFEPRF</sequence>
<keyword evidence="7 10" id="KW-0503">Monooxygenase</keyword>
<evidence type="ECO:0000256" key="4">
    <source>
        <dbReference type="ARBA" id="ARBA00022617"/>
    </source>
</evidence>
<comment type="cofactor">
    <cofactor evidence="1 9">
        <name>heme</name>
        <dbReference type="ChEBI" id="CHEBI:30413"/>
    </cofactor>
</comment>
<dbReference type="FunCoup" id="A0A6P6XVG2">
    <property type="interactions" value="50"/>
</dbReference>
<dbReference type="GO" id="GO:0020037">
    <property type="term" value="F:heme binding"/>
    <property type="evidence" value="ECO:0007669"/>
    <property type="project" value="InterPro"/>
</dbReference>
<dbReference type="CDD" id="cd20628">
    <property type="entry name" value="CYP4"/>
    <property type="match status" value="1"/>
</dbReference>
<dbReference type="GO" id="GO:0005506">
    <property type="term" value="F:iron ion binding"/>
    <property type="evidence" value="ECO:0007669"/>
    <property type="project" value="InterPro"/>
</dbReference>
<feature type="transmembrane region" description="Helical" evidence="11">
    <location>
        <begin position="6"/>
        <end position="28"/>
    </location>
</feature>
<dbReference type="AlphaFoldDB" id="A0A6P6XVG2"/>
<protein>
    <submittedName>
        <fullName evidence="13">Cytochrome P450 4c3-like isoform X1</fullName>
    </submittedName>
</protein>
<dbReference type="Gene3D" id="1.10.630.10">
    <property type="entry name" value="Cytochrome P450"/>
    <property type="match status" value="1"/>
</dbReference>
<dbReference type="Proteomes" id="UP000515146">
    <property type="component" value="Unplaced"/>
</dbReference>
<evidence type="ECO:0000313" key="12">
    <source>
        <dbReference type="Proteomes" id="UP000515146"/>
    </source>
</evidence>
<feature type="binding site" description="axial binding residue" evidence="9">
    <location>
        <position position="498"/>
    </location>
    <ligand>
        <name>heme</name>
        <dbReference type="ChEBI" id="CHEBI:30413"/>
    </ligand>
    <ligandPart>
        <name>Fe</name>
        <dbReference type="ChEBI" id="CHEBI:18248"/>
    </ligandPart>
</feature>
<evidence type="ECO:0000256" key="7">
    <source>
        <dbReference type="ARBA" id="ARBA00023033"/>
    </source>
</evidence>
<dbReference type="RefSeq" id="XP_027197280.1">
    <property type="nucleotide sequence ID" value="XM_027341479.1"/>
</dbReference>
<keyword evidence="6 9" id="KW-0408">Iron</keyword>